<dbReference type="OrthoDB" id="9778090at2"/>
<evidence type="ECO:0000313" key="1">
    <source>
        <dbReference type="EMBL" id="TGK07697.1"/>
    </source>
</evidence>
<comment type="caution">
    <text evidence="1">The sequence shown here is derived from an EMBL/GenBank/DDBJ whole genome shotgun (WGS) entry which is preliminary data.</text>
</comment>
<keyword evidence="2" id="KW-1185">Reference proteome</keyword>
<proteinExistence type="predicted"/>
<dbReference type="Proteomes" id="UP000297453">
    <property type="component" value="Unassembled WGS sequence"/>
</dbReference>
<reference evidence="1" key="1">
    <citation type="journal article" date="2019" name="PLoS Negl. Trop. Dis.">
        <title>Revisiting the worldwide diversity of Leptospira species in the environment.</title>
        <authorList>
            <person name="Vincent A.T."/>
            <person name="Schiettekatte O."/>
            <person name="Bourhy P."/>
            <person name="Veyrier F.J."/>
            <person name="Picardeau M."/>
        </authorList>
    </citation>
    <scope>NUCLEOTIDE SEQUENCE [LARGE SCALE GENOMIC DNA]</scope>
    <source>
        <strain evidence="1">SSS9</strain>
    </source>
</reference>
<dbReference type="Pfam" id="PF18953">
    <property type="entry name" value="SAP_new25"/>
    <property type="match status" value="1"/>
</dbReference>
<accession>A0A4R9G9X3</accession>
<dbReference type="AlphaFoldDB" id="A0A4R9G9X3"/>
<dbReference type="RefSeq" id="WP_135585802.1">
    <property type="nucleotide sequence ID" value="NZ_RQEP01000005.1"/>
</dbReference>
<evidence type="ECO:0000313" key="2">
    <source>
        <dbReference type="Proteomes" id="UP000297453"/>
    </source>
</evidence>
<protein>
    <submittedName>
        <fullName evidence="1">Uncharacterized protein</fullName>
    </submittedName>
</protein>
<gene>
    <name evidence="1" type="ORF">EHO59_06240</name>
</gene>
<sequence>MKSSSKLTKNITETEFDNGYWYAEEIKTFAKEIGIENVPKLRKDELEKLIKHFIRTGQVTNSQRKNLVKTGAKDFELGLTLSMPIRNYTSNKQTKQFLEKEALKINPSLKKKSGARYRLNRWREEQIQSGKKITYGDLVKQYIKLNETEGSFEKIQSVRYINFLSDFLKSEKEATRDQALQAWKQLKKLDIPKDYKSWKKQSKK</sequence>
<name>A0A4R9G9X3_9LEPT</name>
<dbReference type="EMBL" id="RQEP01000005">
    <property type="protein sequence ID" value="TGK07697.1"/>
    <property type="molecule type" value="Genomic_DNA"/>
</dbReference>
<organism evidence="1 2">
    <name type="scientific">Leptospira semungkisensis</name>
    <dbReference type="NCBI Taxonomy" id="2484985"/>
    <lineage>
        <taxon>Bacteria</taxon>
        <taxon>Pseudomonadati</taxon>
        <taxon>Spirochaetota</taxon>
        <taxon>Spirochaetia</taxon>
        <taxon>Leptospirales</taxon>
        <taxon>Leptospiraceae</taxon>
        <taxon>Leptospira</taxon>
    </lineage>
</organism>